<keyword evidence="8 12" id="KW-0418">Kinase</keyword>
<evidence type="ECO:0000313" key="13">
    <source>
        <dbReference type="Proteomes" id="UP001223743"/>
    </source>
</evidence>
<comment type="catalytic activity">
    <reaction evidence="1">
        <text>ATP + protein L-histidine = ADP + protein N-phospho-L-histidine.</text>
        <dbReference type="EC" id="2.7.13.3"/>
    </reaction>
</comment>
<dbReference type="PANTHER" id="PTHR44936:SF10">
    <property type="entry name" value="SENSOR PROTEIN RSTB"/>
    <property type="match status" value="1"/>
</dbReference>
<dbReference type="Proteomes" id="UP001223743">
    <property type="component" value="Unassembled WGS sequence"/>
</dbReference>
<comment type="caution">
    <text evidence="12">The sequence shown here is derived from an EMBL/GenBank/DDBJ whole genome shotgun (WGS) entry which is preliminary data.</text>
</comment>
<keyword evidence="4" id="KW-1003">Cell membrane</keyword>
<keyword evidence="10" id="KW-0472">Membrane</keyword>
<dbReference type="Pfam" id="PF02518">
    <property type="entry name" value="HATPase_c"/>
    <property type="match status" value="1"/>
</dbReference>
<protein>
    <recommendedName>
        <fullName evidence="3">histidine kinase</fullName>
        <ecNumber evidence="3">2.7.13.3</ecNumber>
    </recommendedName>
</protein>
<dbReference type="InterPro" id="IPR003661">
    <property type="entry name" value="HisK_dim/P_dom"/>
</dbReference>
<organism evidence="12 13">
    <name type="scientific">Kaistia geumhonensis</name>
    <dbReference type="NCBI Taxonomy" id="410839"/>
    <lineage>
        <taxon>Bacteria</taxon>
        <taxon>Pseudomonadati</taxon>
        <taxon>Pseudomonadota</taxon>
        <taxon>Alphaproteobacteria</taxon>
        <taxon>Hyphomicrobiales</taxon>
        <taxon>Kaistiaceae</taxon>
        <taxon>Kaistia</taxon>
    </lineage>
</organism>
<keyword evidence="7" id="KW-0547">Nucleotide-binding</keyword>
<dbReference type="Gene3D" id="3.30.565.10">
    <property type="entry name" value="Histidine kinase-like ATPase, C-terminal domain"/>
    <property type="match status" value="1"/>
</dbReference>
<dbReference type="InterPro" id="IPR036890">
    <property type="entry name" value="HATPase_C_sf"/>
</dbReference>
<evidence type="ECO:0000313" key="12">
    <source>
        <dbReference type="EMBL" id="MDQ0516531.1"/>
    </source>
</evidence>
<reference evidence="12 13" key="1">
    <citation type="submission" date="2023-07" db="EMBL/GenBank/DDBJ databases">
        <title>Genomic Encyclopedia of Type Strains, Phase IV (KMG-IV): sequencing the most valuable type-strain genomes for metagenomic binning, comparative biology and taxonomic classification.</title>
        <authorList>
            <person name="Goeker M."/>
        </authorList>
    </citation>
    <scope>NUCLEOTIDE SEQUENCE [LARGE SCALE GENOMIC DNA]</scope>
    <source>
        <strain evidence="12 13">B1-1</strain>
    </source>
</reference>
<evidence type="ECO:0000256" key="1">
    <source>
        <dbReference type="ARBA" id="ARBA00000085"/>
    </source>
</evidence>
<evidence type="ECO:0000256" key="10">
    <source>
        <dbReference type="SAM" id="Phobius"/>
    </source>
</evidence>
<keyword evidence="9" id="KW-0067">ATP-binding</keyword>
<feature type="transmembrane region" description="Helical" evidence="10">
    <location>
        <begin position="108"/>
        <end position="125"/>
    </location>
</feature>
<dbReference type="InterPro" id="IPR004358">
    <property type="entry name" value="Sig_transdc_His_kin-like_C"/>
</dbReference>
<feature type="domain" description="Histidine kinase" evidence="11">
    <location>
        <begin position="226"/>
        <end position="433"/>
    </location>
</feature>
<dbReference type="PRINTS" id="PR00344">
    <property type="entry name" value="BCTRLSENSOR"/>
</dbReference>
<comment type="subcellular location">
    <subcellularLocation>
        <location evidence="2">Cell membrane</location>
        <topology evidence="2">Multi-pass membrane protein</topology>
    </subcellularLocation>
</comment>
<dbReference type="EMBL" id="JAUSWJ010000001">
    <property type="protein sequence ID" value="MDQ0516531.1"/>
    <property type="molecule type" value="Genomic_DNA"/>
</dbReference>
<keyword evidence="5" id="KW-0597">Phosphoprotein</keyword>
<evidence type="ECO:0000256" key="7">
    <source>
        <dbReference type="ARBA" id="ARBA00022741"/>
    </source>
</evidence>
<keyword evidence="10" id="KW-0812">Transmembrane</keyword>
<keyword evidence="6 12" id="KW-0808">Transferase</keyword>
<evidence type="ECO:0000256" key="3">
    <source>
        <dbReference type="ARBA" id="ARBA00012438"/>
    </source>
</evidence>
<feature type="transmembrane region" description="Helical" evidence="10">
    <location>
        <begin position="168"/>
        <end position="190"/>
    </location>
</feature>
<dbReference type="CDD" id="cd00082">
    <property type="entry name" value="HisKA"/>
    <property type="match status" value="1"/>
</dbReference>
<dbReference type="Gene3D" id="1.10.287.130">
    <property type="match status" value="1"/>
</dbReference>
<evidence type="ECO:0000259" key="11">
    <source>
        <dbReference type="PROSITE" id="PS50109"/>
    </source>
</evidence>
<dbReference type="InterPro" id="IPR050980">
    <property type="entry name" value="2C_sensor_his_kinase"/>
</dbReference>
<feature type="transmembrane region" description="Helical" evidence="10">
    <location>
        <begin position="130"/>
        <end position="148"/>
    </location>
</feature>
<evidence type="ECO:0000256" key="2">
    <source>
        <dbReference type="ARBA" id="ARBA00004651"/>
    </source>
</evidence>
<feature type="transmembrane region" description="Helical" evidence="10">
    <location>
        <begin position="53"/>
        <end position="72"/>
    </location>
</feature>
<dbReference type="GO" id="GO:0004673">
    <property type="term" value="F:protein histidine kinase activity"/>
    <property type="evidence" value="ECO:0007669"/>
    <property type="project" value="UniProtKB-EC"/>
</dbReference>
<keyword evidence="13" id="KW-1185">Reference proteome</keyword>
<accession>A0ABU0M6D8</accession>
<dbReference type="EC" id="2.7.13.3" evidence="3"/>
<evidence type="ECO:0000256" key="4">
    <source>
        <dbReference type="ARBA" id="ARBA00022475"/>
    </source>
</evidence>
<keyword evidence="10" id="KW-1133">Transmembrane helix</keyword>
<evidence type="ECO:0000256" key="6">
    <source>
        <dbReference type="ARBA" id="ARBA00022679"/>
    </source>
</evidence>
<dbReference type="InterPro" id="IPR003594">
    <property type="entry name" value="HATPase_dom"/>
</dbReference>
<sequence length="444" mass="47301">MAEPSATTLLAGTAETTNRKNLLLLIQLRALAVLGQVVTILYAAFVLGITLPLVQLFVVLGALAGLNLLALLRYRITTGITSAELMMQLLLDVAALTMQLYLTGGATNPFISLYLLQVILAAVLLDRLAVWIVVAVATGCFILLSDTYRELVVPGGHGSAEGHGDRIFALHIQGMLISFVLAAILVVVFVGRIQRNLRARDAYVAELRQRFAEEDHVVRMGLLASGAAHELGTPLATLSVIMGDWQQMPAIASDPALSGELAEMQAELDRCKAIVSGILLSSGDMRGEGTVRTTLGRFLDETVAEWRLSRPVGRLDYQAKIEPDIPIVSDAAMKQVLANVLDNAREASPDFVGVTARRIGGDVVIGIRDAGPGFPEERLKSFGKPYNSSKNRPGSGLGLFLVVNVVRKLGGTVVAVNNPEGGATVRLTLPLRALALKDEDGSGA</sequence>
<dbReference type="SMART" id="SM00387">
    <property type="entry name" value="HATPase_c"/>
    <property type="match status" value="1"/>
</dbReference>
<dbReference type="InterPro" id="IPR036097">
    <property type="entry name" value="HisK_dim/P_sf"/>
</dbReference>
<evidence type="ECO:0000256" key="8">
    <source>
        <dbReference type="ARBA" id="ARBA00022777"/>
    </source>
</evidence>
<feature type="transmembrane region" description="Helical" evidence="10">
    <location>
        <begin position="84"/>
        <end position="102"/>
    </location>
</feature>
<dbReference type="RefSeq" id="WP_266279485.1">
    <property type="nucleotide sequence ID" value="NZ_JAPKNF010000001.1"/>
</dbReference>
<evidence type="ECO:0000256" key="5">
    <source>
        <dbReference type="ARBA" id="ARBA00022553"/>
    </source>
</evidence>
<proteinExistence type="predicted"/>
<gene>
    <name evidence="12" type="ORF">QO015_002144</name>
</gene>
<feature type="transmembrane region" description="Helical" evidence="10">
    <location>
        <begin position="28"/>
        <end position="47"/>
    </location>
</feature>
<dbReference type="SUPFAM" id="SSF47384">
    <property type="entry name" value="Homodimeric domain of signal transducing histidine kinase"/>
    <property type="match status" value="1"/>
</dbReference>
<dbReference type="PANTHER" id="PTHR44936">
    <property type="entry name" value="SENSOR PROTEIN CREC"/>
    <property type="match status" value="1"/>
</dbReference>
<evidence type="ECO:0000256" key="9">
    <source>
        <dbReference type="ARBA" id="ARBA00022840"/>
    </source>
</evidence>
<dbReference type="InterPro" id="IPR005467">
    <property type="entry name" value="His_kinase_dom"/>
</dbReference>
<dbReference type="PROSITE" id="PS50109">
    <property type="entry name" value="HIS_KIN"/>
    <property type="match status" value="1"/>
</dbReference>
<dbReference type="SUPFAM" id="SSF55874">
    <property type="entry name" value="ATPase domain of HSP90 chaperone/DNA topoisomerase II/histidine kinase"/>
    <property type="match status" value="1"/>
</dbReference>
<name>A0ABU0M6D8_9HYPH</name>